<protein>
    <submittedName>
        <fullName evidence="1">Uncharacterized protein</fullName>
    </submittedName>
</protein>
<name>A0A0V0S235_9BILA</name>
<gene>
    <name evidence="1" type="ORF">T07_5074</name>
</gene>
<dbReference type="EMBL" id="JYDL01000045">
    <property type="protein sequence ID" value="KRX20798.1"/>
    <property type="molecule type" value="Genomic_DNA"/>
</dbReference>
<dbReference type="AlphaFoldDB" id="A0A0V0S235"/>
<dbReference type="Proteomes" id="UP000054630">
    <property type="component" value="Unassembled WGS sequence"/>
</dbReference>
<evidence type="ECO:0000313" key="2">
    <source>
        <dbReference type="Proteomes" id="UP000054630"/>
    </source>
</evidence>
<evidence type="ECO:0000313" key="1">
    <source>
        <dbReference type="EMBL" id="KRX20798.1"/>
    </source>
</evidence>
<reference evidence="1 2" key="1">
    <citation type="submission" date="2015-01" db="EMBL/GenBank/DDBJ databases">
        <title>Evolution of Trichinella species and genotypes.</title>
        <authorList>
            <person name="Korhonen P.K."/>
            <person name="Edoardo P."/>
            <person name="Giuseppe L.R."/>
            <person name="Gasser R.B."/>
        </authorList>
    </citation>
    <scope>NUCLEOTIDE SEQUENCE [LARGE SCALE GENOMIC DNA]</scope>
    <source>
        <strain evidence="1">ISS37</strain>
    </source>
</reference>
<comment type="caution">
    <text evidence="1">The sequence shown here is derived from an EMBL/GenBank/DDBJ whole genome shotgun (WGS) entry which is preliminary data.</text>
</comment>
<proteinExistence type="predicted"/>
<keyword evidence="2" id="KW-1185">Reference proteome</keyword>
<organism evidence="1 2">
    <name type="scientific">Trichinella nelsoni</name>
    <dbReference type="NCBI Taxonomy" id="6336"/>
    <lineage>
        <taxon>Eukaryota</taxon>
        <taxon>Metazoa</taxon>
        <taxon>Ecdysozoa</taxon>
        <taxon>Nematoda</taxon>
        <taxon>Enoplea</taxon>
        <taxon>Dorylaimia</taxon>
        <taxon>Trichinellida</taxon>
        <taxon>Trichinellidae</taxon>
        <taxon>Trichinella</taxon>
    </lineage>
</organism>
<sequence length="59" mass="7102">MLVLLNFEEAKCYNSKLQYLVVGSNNFIRRQTDRHVIEFSTASTPFFLKILMRMRKFQK</sequence>
<dbReference type="OrthoDB" id="5921115at2759"/>
<accession>A0A0V0S235</accession>